<feature type="region of interest" description="Disordered" evidence="5">
    <location>
        <begin position="1"/>
        <end position="34"/>
    </location>
</feature>
<feature type="compositionally biased region" description="Low complexity" evidence="5">
    <location>
        <begin position="324"/>
        <end position="339"/>
    </location>
</feature>
<feature type="compositionally biased region" description="Polar residues" evidence="5">
    <location>
        <begin position="100"/>
        <end position="122"/>
    </location>
</feature>
<dbReference type="HOGENOM" id="CLU_030994_1_1_1"/>
<dbReference type="GO" id="GO:0008270">
    <property type="term" value="F:zinc ion binding"/>
    <property type="evidence" value="ECO:0007669"/>
    <property type="project" value="InterPro"/>
</dbReference>
<evidence type="ECO:0000259" key="6">
    <source>
        <dbReference type="PROSITE" id="PS50048"/>
    </source>
</evidence>
<dbReference type="GeneID" id="25277910"/>
<protein>
    <recommendedName>
        <fullName evidence="6">Zn(2)-C6 fungal-type domain-containing protein</fullName>
    </recommendedName>
</protein>
<feature type="region of interest" description="Disordered" evidence="5">
    <location>
        <begin position="80"/>
        <end position="190"/>
    </location>
</feature>
<evidence type="ECO:0000256" key="3">
    <source>
        <dbReference type="ARBA" id="ARBA00023163"/>
    </source>
</evidence>
<feature type="region of interest" description="Disordered" evidence="5">
    <location>
        <begin position="319"/>
        <end position="378"/>
    </location>
</feature>
<keyword evidence="1" id="KW-0805">Transcription regulation</keyword>
<dbReference type="Gene3D" id="4.10.240.10">
    <property type="entry name" value="Zn(2)-C6 fungal-type DNA-binding domain"/>
    <property type="match status" value="1"/>
</dbReference>
<dbReference type="RefSeq" id="XP_013263994.1">
    <property type="nucleotide sequence ID" value="XM_013408540.1"/>
</dbReference>
<sequence>MNMPGLVRKDSLSPYSHTMSAEAPPLSPADKKRNKLGYHRTAVACGHCRRRKIRCIPAFDDQSGRCQNCIRLKKDCHFFPVDQQSPAPGPKRTRKPTDGVQESETSVSSSPAGGVLRSNSFDQLDAGEGVMDTPPMGKGSPGFHYQHGQRSFSSHVGLQYHPQYDPSLQPQPQPEDLMASPYDSHSPRTLSSDATNAQYYQQYNHPLQGSYHAPFASASLPSTATGLAQGSGYPYPTGIPNGYQWGQHPAPSRSMSTGESEDLTHGFSHPYRTNTYPSFERRMTGEMQQIPSTNAGYVTMSIGSSSSTIPAQLREPSTYHPMHMGMQQDWSSGGQSGQMPGTTGSDYPSSWYPQQELTDLREEEDHPHLVSSRDHPLR</sequence>
<keyword evidence="3" id="KW-0804">Transcription</keyword>
<accession>A0A072PMU9</accession>
<feature type="compositionally biased region" description="Basic and acidic residues" evidence="5">
    <location>
        <begin position="358"/>
        <end position="378"/>
    </location>
</feature>
<dbReference type="SUPFAM" id="SSF57701">
    <property type="entry name" value="Zn2/Cys6 DNA-binding domain"/>
    <property type="match status" value="1"/>
</dbReference>
<dbReference type="STRING" id="1182545.A0A072PMU9"/>
<evidence type="ECO:0000256" key="1">
    <source>
        <dbReference type="ARBA" id="ARBA00023015"/>
    </source>
</evidence>
<evidence type="ECO:0000313" key="8">
    <source>
        <dbReference type="Proteomes" id="UP000027920"/>
    </source>
</evidence>
<reference evidence="7 8" key="1">
    <citation type="submission" date="2013-03" db="EMBL/GenBank/DDBJ databases">
        <title>The Genome Sequence of Exophiala aquamarina CBS 119918.</title>
        <authorList>
            <consortium name="The Broad Institute Genomics Platform"/>
            <person name="Cuomo C."/>
            <person name="de Hoog S."/>
            <person name="Gorbushina A."/>
            <person name="Walker B."/>
            <person name="Young S.K."/>
            <person name="Zeng Q."/>
            <person name="Gargeya S."/>
            <person name="Fitzgerald M."/>
            <person name="Haas B."/>
            <person name="Abouelleil A."/>
            <person name="Allen A.W."/>
            <person name="Alvarado L."/>
            <person name="Arachchi H.M."/>
            <person name="Berlin A.M."/>
            <person name="Chapman S.B."/>
            <person name="Gainer-Dewar J."/>
            <person name="Goldberg J."/>
            <person name="Griggs A."/>
            <person name="Gujja S."/>
            <person name="Hansen M."/>
            <person name="Howarth C."/>
            <person name="Imamovic A."/>
            <person name="Ireland A."/>
            <person name="Larimer J."/>
            <person name="McCowan C."/>
            <person name="Murphy C."/>
            <person name="Pearson M."/>
            <person name="Poon T.W."/>
            <person name="Priest M."/>
            <person name="Roberts A."/>
            <person name="Saif S."/>
            <person name="Shea T."/>
            <person name="Sisk P."/>
            <person name="Sykes S."/>
            <person name="Wortman J."/>
            <person name="Nusbaum C."/>
            <person name="Birren B."/>
        </authorList>
    </citation>
    <scope>NUCLEOTIDE SEQUENCE [LARGE SCALE GENOMIC DNA]</scope>
    <source>
        <strain evidence="7 8">CBS 119918</strain>
    </source>
</reference>
<dbReference type="Pfam" id="PF00172">
    <property type="entry name" value="Zn_clus"/>
    <property type="match status" value="1"/>
</dbReference>
<dbReference type="AlphaFoldDB" id="A0A072PMU9"/>
<dbReference type="InterPro" id="IPR036864">
    <property type="entry name" value="Zn2-C6_fun-type_DNA-bd_sf"/>
</dbReference>
<feature type="region of interest" description="Disordered" evidence="5">
    <location>
        <begin position="248"/>
        <end position="271"/>
    </location>
</feature>
<name>A0A072PMU9_9EURO</name>
<dbReference type="PROSITE" id="PS50048">
    <property type="entry name" value="ZN2_CY6_FUNGAL_2"/>
    <property type="match status" value="1"/>
</dbReference>
<dbReference type="Proteomes" id="UP000027920">
    <property type="component" value="Unassembled WGS sequence"/>
</dbReference>
<organism evidence="7 8">
    <name type="scientific">Exophiala aquamarina CBS 119918</name>
    <dbReference type="NCBI Taxonomy" id="1182545"/>
    <lineage>
        <taxon>Eukaryota</taxon>
        <taxon>Fungi</taxon>
        <taxon>Dikarya</taxon>
        <taxon>Ascomycota</taxon>
        <taxon>Pezizomycotina</taxon>
        <taxon>Eurotiomycetes</taxon>
        <taxon>Chaetothyriomycetidae</taxon>
        <taxon>Chaetothyriales</taxon>
        <taxon>Herpotrichiellaceae</taxon>
        <taxon>Exophiala</taxon>
    </lineage>
</organism>
<dbReference type="VEuPathDB" id="FungiDB:A1O9_02970"/>
<dbReference type="OrthoDB" id="4150019at2759"/>
<dbReference type="EMBL" id="AMGV01000002">
    <property type="protein sequence ID" value="KEF61404.1"/>
    <property type="molecule type" value="Genomic_DNA"/>
</dbReference>
<evidence type="ECO:0000256" key="5">
    <source>
        <dbReference type="SAM" id="MobiDB-lite"/>
    </source>
</evidence>
<dbReference type="CDD" id="cd00067">
    <property type="entry name" value="GAL4"/>
    <property type="match status" value="1"/>
</dbReference>
<dbReference type="GO" id="GO:0000981">
    <property type="term" value="F:DNA-binding transcription factor activity, RNA polymerase II-specific"/>
    <property type="evidence" value="ECO:0007669"/>
    <property type="project" value="InterPro"/>
</dbReference>
<feature type="non-terminal residue" evidence="7">
    <location>
        <position position="378"/>
    </location>
</feature>
<keyword evidence="2" id="KW-0238">DNA-binding</keyword>
<keyword evidence="4" id="KW-0539">Nucleus</keyword>
<evidence type="ECO:0000256" key="2">
    <source>
        <dbReference type="ARBA" id="ARBA00023125"/>
    </source>
</evidence>
<dbReference type="SMART" id="SM00066">
    <property type="entry name" value="GAL4"/>
    <property type="match status" value="1"/>
</dbReference>
<evidence type="ECO:0000256" key="4">
    <source>
        <dbReference type="ARBA" id="ARBA00023242"/>
    </source>
</evidence>
<proteinExistence type="predicted"/>
<dbReference type="PROSITE" id="PS00463">
    <property type="entry name" value="ZN2_CY6_FUNGAL_1"/>
    <property type="match status" value="1"/>
</dbReference>
<evidence type="ECO:0000313" key="7">
    <source>
        <dbReference type="EMBL" id="KEF61404.1"/>
    </source>
</evidence>
<dbReference type="GO" id="GO:0003677">
    <property type="term" value="F:DNA binding"/>
    <property type="evidence" value="ECO:0007669"/>
    <property type="project" value="UniProtKB-KW"/>
</dbReference>
<dbReference type="InterPro" id="IPR001138">
    <property type="entry name" value="Zn2Cys6_DnaBD"/>
</dbReference>
<keyword evidence="8" id="KW-1185">Reference proteome</keyword>
<comment type="caution">
    <text evidence="7">The sequence shown here is derived from an EMBL/GenBank/DDBJ whole genome shotgun (WGS) entry which is preliminary data.</text>
</comment>
<feature type="domain" description="Zn(2)-C6 fungal-type" evidence="6">
    <location>
        <begin position="44"/>
        <end position="78"/>
    </location>
</feature>
<feature type="compositionally biased region" description="Polar residues" evidence="5">
    <location>
        <begin position="340"/>
        <end position="357"/>
    </location>
</feature>
<gene>
    <name evidence="7" type="ORF">A1O9_02970</name>
</gene>